<feature type="active site" description="Proton acceptor" evidence="9">
    <location>
        <position position="320"/>
    </location>
</feature>
<feature type="active site" description="Proton donor" evidence="9">
    <location>
        <position position="182"/>
    </location>
</feature>
<dbReference type="InterPro" id="IPR047215">
    <property type="entry name" value="Galactose_mutarotase-like"/>
</dbReference>
<evidence type="ECO:0000256" key="3">
    <source>
        <dbReference type="ARBA" id="ARBA00006206"/>
    </source>
</evidence>
<dbReference type="Proteomes" id="UP000321362">
    <property type="component" value="Chromosome"/>
</dbReference>
<feature type="binding site" evidence="10">
    <location>
        <position position="254"/>
    </location>
    <ligand>
        <name>beta-D-galactose</name>
        <dbReference type="ChEBI" id="CHEBI:27667"/>
    </ligand>
</feature>
<organism evidence="12 13">
    <name type="scientific">Mucilaginibacter ginsenosidivorax</name>
    <dbReference type="NCBI Taxonomy" id="862126"/>
    <lineage>
        <taxon>Bacteria</taxon>
        <taxon>Pseudomonadati</taxon>
        <taxon>Bacteroidota</taxon>
        <taxon>Sphingobacteriia</taxon>
        <taxon>Sphingobacteriales</taxon>
        <taxon>Sphingobacteriaceae</taxon>
        <taxon>Mucilaginibacter</taxon>
    </lineage>
</organism>
<dbReference type="EMBL" id="CP042437">
    <property type="protein sequence ID" value="QEC79858.1"/>
    <property type="molecule type" value="Genomic_DNA"/>
</dbReference>
<dbReference type="RefSeq" id="WP_147059853.1">
    <property type="nucleotide sequence ID" value="NZ_CP042437.1"/>
</dbReference>
<comment type="catalytic activity">
    <reaction evidence="8">
        <text>alpha-D-glucose = beta-D-glucose</text>
        <dbReference type="Rhea" id="RHEA:10264"/>
        <dbReference type="ChEBI" id="CHEBI:15903"/>
        <dbReference type="ChEBI" id="CHEBI:17925"/>
        <dbReference type="EC" id="5.1.3.3"/>
    </reaction>
</comment>
<evidence type="ECO:0000256" key="6">
    <source>
        <dbReference type="ARBA" id="ARBA00023235"/>
    </source>
</evidence>
<dbReference type="GO" id="GO:0006006">
    <property type="term" value="P:glucose metabolic process"/>
    <property type="evidence" value="ECO:0007669"/>
    <property type="project" value="TreeGrafter"/>
</dbReference>
<dbReference type="UniPathway" id="UPA00242"/>
<dbReference type="NCBIfam" id="NF008277">
    <property type="entry name" value="PRK11055.1"/>
    <property type="match status" value="1"/>
</dbReference>
<evidence type="ECO:0000313" key="12">
    <source>
        <dbReference type="EMBL" id="QEC79858.1"/>
    </source>
</evidence>
<keyword evidence="7 8" id="KW-0119">Carbohydrate metabolism</keyword>
<dbReference type="EC" id="5.1.3.3" evidence="8"/>
<feature type="binding site" evidence="11">
    <location>
        <begin position="182"/>
        <end position="184"/>
    </location>
    <ligand>
        <name>beta-D-galactose</name>
        <dbReference type="ChEBI" id="CHEBI:27667"/>
    </ligand>
</feature>
<evidence type="ECO:0000313" key="13">
    <source>
        <dbReference type="Proteomes" id="UP000321362"/>
    </source>
</evidence>
<accession>A0A5B8WD39</accession>
<evidence type="ECO:0000256" key="8">
    <source>
        <dbReference type="PIRNR" id="PIRNR005096"/>
    </source>
</evidence>
<evidence type="ECO:0000256" key="7">
    <source>
        <dbReference type="ARBA" id="ARBA00023277"/>
    </source>
</evidence>
<gene>
    <name evidence="12" type="ORF">FSB76_29315</name>
</gene>
<name>A0A5B8WD39_9SPHI</name>
<evidence type="ECO:0000256" key="10">
    <source>
        <dbReference type="PIRSR" id="PIRSR005096-2"/>
    </source>
</evidence>
<dbReference type="KEGG" id="mgk:FSB76_29315"/>
<dbReference type="SUPFAM" id="SSF74650">
    <property type="entry name" value="Galactose mutarotase-like"/>
    <property type="match status" value="1"/>
</dbReference>
<dbReference type="OrthoDB" id="9779408at2"/>
<dbReference type="GO" id="GO:0033499">
    <property type="term" value="P:galactose catabolic process via UDP-galactose, Leloir pathway"/>
    <property type="evidence" value="ECO:0007669"/>
    <property type="project" value="TreeGrafter"/>
</dbReference>
<dbReference type="InterPro" id="IPR011013">
    <property type="entry name" value="Gal_mutarotase_sf_dom"/>
</dbReference>
<evidence type="ECO:0000256" key="2">
    <source>
        <dbReference type="ARBA" id="ARBA00005028"/>
    </source>
</evidence>
<protein>
    <recommendedName>
        <fullName evidence="8">Aldose 1-epimerase</fullName>
        <ecNumber evidence="8">5.1.3.3</ecNumber>
    </recommendedName>
</protein>
<keyword evidence="5" id="KW-0106">Calcium</keyword>
<evidence type="ECO:0000256" key="9">
    <source>
        <dbReference type="PIRSR" id="PIRSR005096-1"/>
    </source>
</evidence>
<reference evidence="12 13" key="1">
    <citation type="journal article" date="2013" name="J. Microbiol.">
        <title>Mucilaginibacter ginsenosidivorax sp. nov., with ginsenoside converting activity isolated from sediment.</title>
        <authorList>
            <person name="Kim J.K."/>
            <person name="Choi T.E."/>
            <person name="Liu Q.M."/>
            <person name="Park H.Y."/>
            <person name="Yi T.H."/>
            <person name="Yoon M.H."/>
            <person name="Kim S.C."/>
            <person name="Im W.T."/>
        </authorList>
    </citation>
    <scope>NUCLEOTIDE SEQUENCE [LARGE SCALE GENOMIC DNA]</scope>
    <source>
        <strain evidence="12 13">KHI28</strain>
    </source>
</reference>
<dbReference type="InterPro" id="IPR008183">
    <property type="entry name" value="Aldose_1/G6P_1-epimerase"/>
</dbReference>
<dbReference type="PANTHER" id="PTHR10091">
    <property type="entry name" value="ALDOSE-1-EPIMERASE"/>
    <property type="match status" value="1"/>
</dbReference>
<sequence>MGSNAITVKNWGTANGQDVALYQLRNKNGMLVSVTNYGAAIQAIITVDRDGTMADVVLGYDNIEGYVNDPYYTGAVVGRFANRIAGGLITLDGVQHQLTVKPGGFHHHGGAVGFNKKVWEANHFVQKDKIGVVLRYISPDGEEGFPGELTTIVTYTLNNKNELEVAFEAKTSNTTLLNLTQHAYFNLSGLAGSSILNHELMMPLKHYLPVNKMHVPVGHLATVENTPFDFTQPTAIGKRIDAENEELKQGQGYDNSFVIKQQASADLVMAATVTEPQSGRVLHVYTTEPSVHLYTGNFIDDNSPGKNGAKYMRRSGFCLETQHYPDAPNHAHFPTTVLKPGETFSSKTIFEFTTDAI</sequence>
<dbReference type="InterPro" id="IPR015443">
    <property type="entry name" value="Aldose_1-epimerase"/>
</dbReference>
<evidence type="ECO:0000256" key="1">
    <source>
        <dbReference type="ARBA" id="ARBA00001913"/>
    </source>
</evidence>
<dbReference type="GO" id="GO:0030246">
    <property type="term" value="F:carbohydrate binding"/>
    <property type="evidence" value="ECO:0007669"/>
    <property type="project" value="InterPro"/>
</dbReference>
<dbReference type="GO" id="GO:0004034">
    <property type="term" value="F:aldose 1-epimerase activity"/>
    <property type="evidence" value="ECO:0007669"/>
    <property type="project" value="UniProtKB-EC"/>
</dbReference>
<dbReference type="InterPro" id="IPR014718">
    <property type="entry name" value="GH-type_carb-bd"/>
</dbReference>
<evidence type="ECO:0000256" key="4">
    <source>
        <dbReference type="ARBA" id="ARBA00011245"/>
    </source>
</evidence>
<dbReference type="PIRSF" id="PIRSF005096">
    <property type="entry name" value="GALM"/>
    <property type="match status" value="1"/>
</dbReference>
<comment type="cofactor">
    <cofactor evidence="1">
        <name>Ca(2+)</name>
        <dbReference type="ChEBI" id="CHEBI:29108"/>
    </cofactor>
</comment>
<comment type="similarity">
    <text evidence="3 8">Belongs to the aldose epimerase family.</text>
</comment>
<dbReference type="AlphaFoldDB" id="A0A5B8WD39"/>
<keyword evidence="6 8" id="KW-0413">Isomerase</keyword>
<evidence type="ECO:0000256" key="5">
    <source>
        <dbReference type="ARBA" id="ARBA00022837"/>
    </source>
</evidence>
<feature type="binding site" evidence="11">
    <location>
        <begin position="82"/>
        <end position="83"/>
    </location>
    <ligand>
        <name>beta-D-galactose</name>
        <dbReference type="ChEBI" id="CHEBI:27667"/>
    </ligand>
</feature>
<keyword evidence="13" id="KW-1185">Reference proteome</keyword>
<comment type="pathway">
    <text evidence="2 8">Carbohydrate metabolism; hexose metabolism.</text>
</comment>
<dbReference type="CDD" id="cd09019">
    <property type="entry name" value="galactose_mutarotase_like"/>
    <property type="match status" value="1"/>
</dbReference>
<comment type="subunit">
    <text evidence="4">Monomer.</text>
</comment>
<proteinExistence type="inferred from homology"/>
<dbReference type="PANTHER" id="PTHR10091:SF0">
    <property type="entry name" value="GALACTOSE MUTAROTASE"/>
    <property type="match status" value="1"/>
</dbReference>
<evidence type="ECO:0000256" key="11">
    <source>
        <dbReference type="PIRSR" id="PIRSR005096-3"/>
    </source>
</evidence>
<dbReference type="Gene3D" id="2.70.98.10">
    <property type="match status" value="1"/>
</dbReference>
<dbReference type="Pfam" id="PF01263">
    <property type="entry name" value="Aldose_epim"/>
    <property type="match status" value="1"/>
</dbReference>